<sequence length="108" mass="12415">MSTMVHLNPYDKAVLDGILSDTRIPKTEANKVFKKYYPLVLNIYCKEVEPEKYSSMLRGIYLKGLNAEEVLKRTLGVRMIKMYSRTCDHNKKHIVSATNSVTHAKYSS</sequence>
<gene>
    <name evidence="1" type="ORF">G9U52_26360</name>
</gene>
<name>A0ABX0JGG7_9BACL</name>
<keyword evidence="2" id="KW-1185">Reference proteome</keyword>
<protein>
    <submittedName>
        <fullName evidence="1">Uncharacterized protein</fullName>
    </submittedName>
</protein>
<organism evidence="1 2">
    <name type="scientific">Paenibacillus agricola</name>
    <dbReference type="NCBI Taxonomy" id="2716264"/>
    <lineage>
        <taxon>Bacteria</taxon>
        <taxon>Bacillati</taxon>
        <taxon>Bacillota</taxon>
        <taxon>Bacilli</taxon>
        <taxon>Bacillales</taxon>
        <taxon>Paenibacillaceae</taxon>
        <taxon>Paenibacillus</taxon>
    </lineage>
</organism>
<dbReference type="EMBL" id="JAAOIW010000011">
    <property type="protein sequence ID" value="NHN33339.1"/>
    <property type="molecule type" value="Genomic_DNA"/>
</dbReference>
<evidence type="ECO:0000313" key="1">
    <source>
        <dbReference type="EMBL" id="NHN33339.1"/>
    </source>
</evidence>
<reference evidence="1" key="1">
    <citation type="submission" date="2020-03" db="EMBL/GenBank/DDBJ databases">
        <title>Draft sequencing of Paenibacilllus sp. S3N08.</title>
        <authorList>
            <person name="Kim D.-U."/>
        </authorList>
    </citation>
    <scope>NUCLEOTIDE SEQUENCE</scope>
    <source>
        <strain evidence="1">S3N08</strain>
    </source>
</reference>
<comment type="caution">
    <text evidence="1">The sequence shown here is derived from an EMBL/GenBank/DDBJ whole genome shotgun (WGS) entry which is preliminary data.</text>
</comment>
<proteinExistence type="predicted"/>
<evidence type="ECO:0000313" key="2">
    <source>
        <dbReference type="Proteomes" id="UP001165962"/>
    </source>
</evidence>
<dbReference type="RefSeq" id="WP_166153635.1">
    <property type="nucleotide sequence ID" value="NZ_JAAOIW010000011.1"/>
</dbReference>
<dbReference type="Proteomes" id="UP001165962">
    <property type="component" value="Unassembled WGS sequence"/>
</dbReference>
<accession>A0ABX0JGG7</accession>